<dbReference type="Gene3D" id="2.60.40.10">
    <property type="entry name" value="Immunoglobulins"/>
    <property type="match status" value="1"/>
</dbReference>
<organism evidence="2">
    <name type="scientific">hydrothermal vent metagenome</name>
    <dbReference type="NCBI Taxonomy" id="652676"/>
    <lineage>
        <taxon>unclassified sequences</taxon>
        <taxon>metagenomes</taxon>
        <taxon>ecological metagenomes</taxon>
    </lineage>
</organism>
<dbReference type="InterPro" id="IPR041469">
    <property type="entry name" value="Subtilisin-like_FN3"/>
</dbReference>
<name>A0A3B0VBX7_9ZZZZ</name>
<accession>A0A3B0VBX7</accession>
<reference evidence="2" key="1">
    <citation type="submission" date="2018-06" db="EMBL/GenBank/DDBJ databases">
        <authorList>
            <person name="Zhirakovskaya E."/>
        </authorList>
    </citation>
    <scope>NUCLEOTIDE SEQUENCE</scope>
</reference>
<feature type="domain" description="Subtilisin-like protease fibronectin type-III" evidence="1">
    <location>
        <begin position="3"/>
        <end position="91"/>
    </location>
</feature>
<proteinExistence type="predicted"/>
<dbReference type="AlphaFoldDB" id="A0A3B0VBX7"/>
<gene>
    <name evidence="2" type="ORF">MNBD_GAMMA01-815</name>
</gene>
<sequence>ATLNIPSLRANDCNGQCSWTRTLTNKSNVTETWSTAAYRYENNATITVTPDTFVLAAGASQAITIEYTACAGTLNTVRFNEIVLSPSDTNIPSSRITLAATPTAIGNCVLPDLIYMNGFE</sequence>
<dbReference type="InterPro" id="IPR013783">
    <property type="entry name" value="Ig-like_fold"/>
</dbReference>
<dbReference type="EMBL" id="UOEW01000143">
    <property type="protein sequence ID" value="VAW36392.1"/>
    <property type="molecule type" value="Genomic_DNA"/>
</dbReference>
<evidence type="ECO:0000313" key="2">
    <source>
        <dbReference type="EMBL" id="VAW36392.1"/>
    </source>
</evidence>
<protein>
    <recommendedName>
        <fullName evidence="1">Subtilisin-like protease fibronectin type-III domain-containing protein</fullName>
    </recommendedName>
</protein>
<evidence type="ECO:0000259" key="1">
    <source>
        <dbReference type="Pfam" id="PF17766"/>
    </source>
</evidence>
<dbReference type="Pfam" id="PF17766">
    <property type="entry name" value="fn3_6"/>
    <property type="match status" value="1"/>
</dbReference>
<feature type="non-terminal residue" evidence="2">
    <location>
        <position position="1"/>
    </location>
</feature>